<dbReference type="GO" id="GO:0005366">
    <property type="term" value="F:myo-inositol:proton symporter activity"/>
    <property type="evidence" value="ECO:0007669"/>
    <property type="project" value="TreeGrafter"/>
</dbReference>
<evidence type="ECO:0000256" key="7">
    <source>
        <dbReference type="SAM" id="Phobius"/>
    </source>
</evidence>
<evidence type="ECO:0000313" key="10">
    <source>
        <dbReference type="Proteomes" id="UP000242188"/>
    </source>
</evidence>
<dbReference type="OrthoDB" id="6339427at2759"/>
<reference evidence="9 10" key="1">
    <citation type="journal article" date="2017" name="Nat. Ecol. Evol.">
        <title>Scallop genome provides insights into evolution of bilaterian karyotype and development.</title>
        <authorList>
            <person name="Wang S."/>
            <person name="Zhang J."/>
            <person name="Jiao W."/>
            <person name="Li J."/>
            <person name="Xun X."/>
            <person name="Sun Y."/>
            <person name="Guo X."/>
            <person name="Huan P."/>
            <person name="Dong B."/>
            <person name="Zhang L."/>
            <person name="Hu X."/>
            <person name="Sun X."/>
            <person name="Wang J."/>
            <person name="Zhao C."/>
            <person name="Wang Y."/>
            <person name="Wang D."/>
            <person name="Huang X."/>
            <person name="Wang R."/>
            <person name="Lv J."/>
            <person name="Li Y."/>
            <person name="Zhang Z."/>
            <person name="Liu B."/>
            <person name="Lu W."/>
            <person name="Hui Y."/>
            <person name="Liang J."/>
            <person name="Zhou Z."/>
            <person name="Hou R."/>
            <person name="Li X."/>
            <person name="Liu Y."/>
            <person name="Li H."/>
            <person name="Ning X."/>
            <person name="Lin Y."/>
            <person name="Zhao L."/>
            <person name="Xing Q."/>
            <person name="Dou J."/>
            <person name="Li Y."/>
            <person name="Mao J."/>
            <person name="Guo H."/>
            <person name="Dou H."/>
            <person name="Li T."/>
            <person name="Mu C."/>
            <person name="Jiang W."/>
            <person name="Fu Q."/>
            <person name="Fu X."/>
            <person name="Miao Y."/>
            <person name="Liu J."/>
            <person name="Yu Q."/>
            <person name="Li R."/>
            <person name="Liao H."/>
            <person name="Li X."/>
            <person name="Kong Y."/>
            <person name="Jiang Z."/>
            <person name="Chourrout D."/>
            <person name="Li R."/>
            <person name="Bao Z."/>
        </authorList>
    </citation>
    <scope>NUCLEOTIDE SEQUENCE [LARGE SCALE GENOMIC DNA]</scope>
    <source>
        <strain evidence="9 10">PY_sf001</strain>
    </source>
</reference>
<keyword evidence="6 7" id="KW-0472">Membrane</keyword>
<feature type="transmembrane region" description="Helical" evidence="7">
    <location>
        <begin position="219"/>
        <end position="237"/>
    </location>
</feature>
<organism evidence="9 10">
    <name type="scientific">Mizuhopecten yessoensis</name>
    <name type="common">Japanese scallop</name>
    <name type="synonym">Patinopecten yessoensis</name>
    <dbReference type="NCBI Taxonomy" id="6573"/>
    <lineage>
        <taxon>Eukaryota</taxon>
        <taxon>Metazoa</taxon>
        <taxon>Spiralia</taxon>
        <taxon>Lophotrochozoa</taxon>
        <taxon>Mollusca</taxon>
        <taxon>Bivalvia</taxon>
        <taxon>Autobranchia</taxon>
        <taxon>Pteriomorphia</taxon>
        <taxon>Pectinida</taxon>
        <taxon>Pectinoidea</taxon>
        <taxon>Pectinidae</taxon>
        <taxon>Mizuhopecten</taxon>
    </lineage>
</organism>
<dbReference type="EMBL" id="NEDP02003393">
    <property type="protein sequence ID" value="OWF48753.1"/>
    <property type="molecule type" value="Genomic_DNA"/>
</dbReference>
<dbReference type="Gene3D" id="1.20.1250.20">
    <property type="entry name" value="MFS general substrate transporter like domains"/>
    <property type="match status" value="2"/>
</dbReference>
<comment type="subcellular location">
    <subcellularLocation>
        <location evidence="1">Membrane</location>
        <topology evidence="1">Multi-pass membrane protein</topology>
    </subcellularLocation>
</comment>
<keyword evidence="10" id="KW-1185">Reference proteome</keyword>
<feature type="transmembrane region" description="Helical" evidence="7">
    <location>
        <begin position="12"/>
        <end position="32"/>
    </location>
</feature>
<comment type="similarity">
    <text evidence="2">Belongs to the major facilitator superfamily. Sugar transporter (TC 2.A.1.1) family.</text>
</comment>
<keyword evidence="5 7" id="KW-1133">Transmembrane helix</keyword>
<evidence type="ECO:0000259" key="8">
    <source>
        <dbReference type="PROSITE" id="PS50850"/>
    </source>
</evidence>
<dbReference type="SUPFAM" id="SSF103473">
    <property type="entry name" value="MFS general substrate transporter"/>
    <property type="match status" value="1"/>
</dbReference>
<protein>
    <submittedName>
        <fullName evidence="9">Proton myo-inositol cotransporter</fullName>
    </submittedName>
</protein>
<dbReference type="InterPro" id="IPR005829">
    <property type="entry name" value="Sugar_transporter_CS"/>
</dbReference>
<feature type="transmembrane region" description="Helical" evidence="7">
    <location>
        <begin position="148"/>
        <end position="168"/>
    </location>
</feature>
<evidence type="ECO:0000256" key="6">
    <source>
        <dbReference type="ARBA" id="ARBA00023136"/>
    </source>
</evidence>
<dbReference type="InterPro" id="IPR005828">
    <property type="entry name" value="MFS_sugar_transport-like"/>
</dbReference>
<name>A0A210QJ22_MIZYE</name>
<dbReference type="PANTHER" id="PTHR48020:SF12">
    <property type="entry name" value="PROTON MYO-INOSITOL COTRANSPORTER"/>
    <property type="match status" value="1"/>
</dbReference>
<dbReference type="AlphaFoldDB" id="A0A210QJ22"/>
<evidence type="ECO:0000256" key="3">
    <source>
        <dbReference type="ARBA" id="ARBA00022448"/>
    </source>
</evidence>
<dbReference type="STRING" id="6573.A0A210QJ22"/>
<feature type="domain" description="Major facilitator superfamily (MFS) profile" evidence="8">
    <location>
        <begin position="1"/>
        <end position="241"/>
    </location>
</feature>
<dbReference type="InterPro" id="IPR050814">
    <property type="entry name" value="Myo-inositol_Transporter"/>
</dbReference>
<sequence length="272" mass="29918">MTGVRDESTAIWISAGTAGVNFVFTLVGLWLVERIGRRPLILGSLFGVFLSLVLLAVGFQLIAFNSPPVSVHTDYNSTSPCFSHNWCEACIEDKNCGYCYTEVGKSAVNGSCLPTTSSDTSQALIGPCNNTFLPSETIWAHGYCPTTYSWMGILGLVLYLMFFAPGMGPMPWTINSEIYPLWARSAGSSLATATNWTFNLVVSMSFLTLTETLTKYGTYWLFVGIVFLGLIFMFITVPETKGKRLEEVEELFEDPWCTRCSGESGEITVKEG</sequence>
<keyword evidence="3" id="KW-0813">Transport</keyword>
<evidence type="ECO:0000256" key="5">
    <source>
        <dbReference type="ARBA" id="ARBA00022989"/>
    </source>
</evidence>
<dbReference type="Proteomes" id="UP000242188">
    <property type="component" value="Unassembled WGS sequence"/>
</dbReference>
<accession>A0A210QJ22</accession>
<gene>
    <name evidence="9" type="ORF">KP79_PYT11970</name>
</gene>
<comment type="caution">
    <text evidence="9">The sequence shown here is derived from an EMBL/GenBank/DDBJ whole genome shotgun (WGS) entry which is preliminary data.</text>
</comment>
<dbReference type="PROSITE" id="PS00216">
    <property type="entry name" value="SUGAR_TRANSPORT_1"/>
    <property type="match status" value="1"/>
</dbReference>
<dbReference type="Pfam" id="PF00083">
    <property type="entry name" value="Sugar_tr"/>
    <property type="match status" value="2"/>
</dbReference>
<evidence type="ECO:0000256" key="1">
    <source>
        <dbReference type="ARBA" id="ARBA00004141"/>
    </source>
</evidence>
<dbReference type="GO" id="GO:0016324">
    <property type="term" value="C:apical plasma membrane"/>
    <property type="evidence" value="ECO:0007669"/>
    <property type="project" value="TreeGrafter"/>
</dbReference>
<dbReference type="InterPro" id="IPR036259">
    <property type="entry name" value="MFS_trans_sf"/>
</dbReference>
<feature type="transmembrane region" description="Helical" evidence="7">
    <location>
        <begin position="189"/>
        <end position="207"/>
    </location>
</feature>
<evidence type="ECO:0000256" key="2">
    <source>
        <dbReference type="ARBA" id="ARBA00010992"/>
    </source>
</evidence>
<feature type="transmembrane region" description="Helical" evidence="7">
    <location>
        <begin position="39"/>
        <end position="63"/>
    </location>
</feature>
<evidence type="ECO:0000313" key="9">
    <source>
        <dbReference type="EMBL" id="OWF48753.1"/>
    </source>
</evidence>
<keyword evidence="4 7" id="KW-0812">Transmembrane</keyword>
<dbReference type="PROSITE" id="PS50850">
    <property type="entry name" value="MFS"/>
    <property type="match status" value="1"/>
</dbReference>
<evidence type="ECO:0000256" key="4">
    <source>
        <dbReference type="ARBA" id="ARBA00022692"/>
    </source>
</evidence>
<dbReference type="InterPro" id="IPR020846">
    <property type="entry name" value="MFS_dom"/>
</dbReference>
<dbReference type="PANTHER" id="PTHR48020">
    <property type="entry name" value="PROTON MYO-INOSITOL COTRANSPORTER"/>
    <property type="match status" value="1"/>
</dbReference>
<proteinExistence type="inferred from homology"/>